<dbReference type="InterPro" id="IPR044068">
    <property type="entry name" value="CB"/>
</dbReference>
<evidence type="ECO:0000256" key="2">
    <source>
        <dbReference type="ARBA" id="ARBA00023125"/>
    </source>
</evidence>
<proteinExistence type="inferred from homology"/>
<evidence type="ECO:0000313" key="7">
    <source>
        <dbReference type="Proteomes" id="UP001597097"/>
    </source>
</evidence>
<gene>
    <name evidence="6" type="ORF">ACFSJ0_06995</name>
</gene>
<name>A0ABW4G2D4_9ACTN</name>
<reference evidence="7" key="1">
    <citation type="journal article" date="2019" name="Int. J. Syst. Evol. Microbiol.">
        <title>The Global Catalogue of Microorganisms (GCM) 10K type strain sequencing project: providing services to taxonomists for standard genome sequencing and annotation.</title>
        <authorList>
            <consortium name="The Broad Institute Genomics Platform"/>
            <consortium name="The Broad Institute Genome Sequencing Center for Infectious Disease"/>
            <person name="Wu L."/>
            <person name="Ma J."/>
        </authorList>
    </citation>
    <scope>NUCLEOTIDE SEQUENCE [LARGE SCALE GENOMIC DNA]</scope>
    <source>
        <strain evidence="7">CGMCC 1.15399</strain>
    </source>
</reference>
<evidence type="ECO:0000259" key="5">
    <source>
        <dbReference type="PROSITE" id="PS51900"/>
    </source>
</evidence>
<keyword evidence="7" id="KW-1185">Reference proteome</keyword>
<evidence type="ECO:0000313" key="6">
    <source>
        <dbReference type="EMBL" id="MFD1536772.1"/>
    </source>
</evidence>
<protein>
    <submittedName>
        <fullName evidence="6">Tyrosine-type recombinase/integrase</fullName>
    </submittedName>
</protein>
<keyword evidence="2 3" id="KW-0238">DNA-binding</keyword>
<evidence type="ECO:0000256" key="1">
    <source>
        <dbReference type="ARBA" id="ARBA00008857"/>
    </source>
</evidence>
<feature type="domain" description="Tyr recombinase" evidence="4">
    <location>
        <begin position="118"/>
        <end position="308"/>
    </location>
</feature>
<dbReference type="PANTHER" id="PTHR30349">
    <property type="entry name" value="PHAGE INTEGRASE-RELATED"/>
    <property type="match status" value="1"/>
</dbReference>
<dbReference type="EMBL" id="JBHUCM010000005">
    <property type="protein sequence ID" value="MFD1536772.1"/>
    <property type="molecule type" value="Genomic_DNA"/>
</dbReference>
<dbReference type="PROSITE" id="PS51898">
    <property type="entry name" value="TYR_RECOMBINASE"/>
    <property type="match status" value="1"/>
</dbReference>
<dbReference type="Pfam" id="PF00589">
    <property type="entry name" value="Phage_integrase"/>
    <property type="match status" value="1"/>
</dbReference>
<dbReference type="Proteomes" id="UP001597097">
    <property type="component" value="Unassembled WGS sequence"/>
</dbReference>
<sequence>MARSRRQLPPSPPLLDMVPSWELSLQAADKSPGTIRSYLDSVRVLARFLSERGLPVEVEAVEAANVRAFLDASTATTSPGNAHKHFRNLRVFFNWLIAEEERTAGTPMAGIDPPKVASRTAELLADRELEALLEVCSGGSWVDRRDTAIVRVLMDNGMRLSWLAGLRHGVSDESGDVWLDRRLLRIVRKGEDAHLVPIGPKAAAAIDRYLRARARHPHAASPWLWLPVRGITAEGGERRLTATGIQQMLERRGRQAGISGRLHPHRFRQTMADDYLDKGGDPLDLMRITGWKSVEIVRRYLQAGADRL</sequence>
<dbReference type="PROSITE" id="PS51900">
    <property type="entry name" value="CB"/>
    <property type="match status" value="1"/>
</dbReference>
<dbReference type="Pfam" id="PF13495">
    <property type="entry name" value="Phage_int_SAM_4"/>
    <property type="match status" value="1"/>
</dbReference>
<dbReference type="PANTHER" id="PTHR30349:SF41">
    <property type="entry name" value="INTEGRASE_RECOMBINASE PROTEIN MJ0367-RELATED"/>
    <property type="match status" value="1"/>
</dbReference>
<comment type="caution">
    <text evidence="6">The sequence shown here is derived from an EMBL/GenBank/DDBJ whole genome shotgun (WGS) entry which is preliminary data.</text>
</comment>
<evidence type="ECO:0000259" key="4">
    <source>
        <dbReference type="PROSITE" id="PS51898"/>
    </source>
</evidence>
<dbReference type="InterPro" id="IPR050090">
    <property type="entry name" value="Tyrosine_recombinase_XerCD"/>
</dbReference>
<accession>A0ABW4G2D4</accession>
<dbReference type="InterPro" id="IPR004107">
    <property type="entry name" value="Integrase_SAM-like_N"/>
</dbReference>
<evidence type="ECO:0000256" key="3">
    <source>
        <dbReference type="PROSITE-ProRule" id="PRU01248"/>
    </source>
</evidence>
<comment type="similarity">
    <text evidence="1">Belongs to the 'phage' integrase family.</text>
</comment>
<dbReference type="RefSeq" id="WP_219530420.1">
    <property type="nucleotide sequence ID" value="NZ_JAHKRM010000008.1"/>
</dbReference>
<organism evidence="6 7">
    <name type="scientific">Nonomuraea guangzhouensis</name>
    <dbReference type="NCBI Taxonomy" id="1291555"/>
    <lineage>
        <taxon>Bacteria</taxon>
        <taxon>Bacillati</taxon>
        <taxon>Actinomycetota</taxon>
        <taxon>Actinomycetes</taxon>
        <taxon>Streptosporangiales</taxon>
        <taxon>Streptosporangiaceae</taxon>
        <taxon>Nonomuraea</taxon>
    </lineage>
</organism>
<feature type="domain" description="Core-binding (CB)" evidence="5">
    <location>
        <begin position="12"/>
        <end position="97"/>
    </location>
</feature>
<dbReference type="InterPro" id="IPR002104">
    <property type="entry name" value="Integrase_catalytic"/>
</dbReference>